<feature type="compositionally biased region" description="Low complexity" evidence="1">
    <location>
        <begin position="255"/>
        <end position="269"/>
    </location>
</feature>
<dbReference type="KEGG" id="sgra:EX895_003776"/>
<feature type="compositionally biased region" description="Polar residues" evidence="1">
    <location>
        <begin position="1"/>
        <end position="10"/>
    </location>
</feature>
<feature type="region of interest" description="Disordered" evidence="1">
    <location>
        <begin position="87"/>
        <end position="146"/>
    </location>
</feature>
<comment type="caution">
    <text evidence="2">The sequence shown here is derived from an EMBL/GenBank/DDBJ whole genome shotgun (WGS) entry which is preliminary data.</text>
</comment>
<dbReference type="AlphaFoldDB" id="A0A4V6ETL5"/>
<feature type="region of interest" description="Disordered" evidence="1">
    <location>
        <begin position="1"/>
        <end position="29"/>
    </location>
</feature>
<dbReference type="Proteomes" id="UP000306050">
    <property type="component" value="Chromosome SGRAM_22"/>
</dbReference>
<reference evidence="2 3" key="1">
    <citation type="submission" date="2019-05" db="EMBL/GenBank/DDBJ databases">
        <title>Sporisorium graminicola CBS 10092 draft sequencing and annotation.</title>
        <authorList>
            <person name="Solano-Gonzalez S."/>
            <person name="Caddick M.X."/>
            <person name="Darby A."/>
        </authorList>
    </citation>
    <scope>NUCLEOTIDE SEQUENCE [LARGE SCALE GENOMIC DNA]</scope>
    <source>
        <strain evidence="2 3">CBS 10092</strain>
    </source>
</reference>
<keyword evidence="3" id="KW-1185">Reference proteome</keyword>
<organism evidence="2 3">
    <name type="scientific">Sporisorium graminicola</name>
    <dbReference type="NCBI Taxonomy" id="280036"/>
    <lineage>
        <taxon>Eukaryota</taxon>
        <taxon>Fungi</taxon>
        <taxon>Dikarya</taxon>
        <taxon>Basidiomycota</taxon>
        <taxon>Ustilaginomycotina</taxon>
        <taxon>Ustilaginomycetes</taxon>
        <taxon>Ustilaginales</taxon>
        <taxon>Ustilaginaceae</taxon>
        <taxon>Sporisorium</taxon>
    </lineage>
</organism>
<dbReference type="EMBL" id="SRRM01000014">
    <property type="protein sequence ID" value="TKY87099.1"/>
    <property type="molecule type" value="Genomic_DNA"/>
</dbReference>
<evidence type="ECO:0000313" key="2">
    <source>
        <dbReference type="EMBL" id="TKY87099.1"/>
    </source>
</evidence>
<sequence>MESTSSNSGRSHFDLGIPDPNNSANHAATRVDDKRLAGLGLDLNTQSTPEHIEVLASPAQGAKKAPMVVDEMGRWMIDTQRKRLQGSWFSEATAEGSENGRGRWEAERASTASLSTATEASFTSHSNSSTWDSSFAEVSSPPSGAPPILAESQFISTPASSIGFSGNSEKQVSNVTDPLRWASERRSDVATPEVAMHDFSEFGQSVSIEQMAEERWRTWPRSSDAGMSRARLSTSAASLGSAAIPNSLTEEPRTSSDSLSVSTSSTRSRLMAEPYNKNMRSGRPGSSASTSSRSSIGNAAALDAQQTSSGTGPTRPRSLIAAGSLRMSSTTRTGSSGGVGPDASQIAGERVPSTAMALRRARGMSHSIFSSSGGSSTSSAMKSTKSADAFIPNASFGAHAASSKHSAALPRSATSLEGSRIVLQKPDSILGTSSYSDSSRPLGAEHKTKARVGFNEVSAAVDTLRMFLKQKSDNEVANSLDESPKQIKEGSSPSKPSRTLRRAKGVLPPRGAVSHVDEFGSLQTIASPSNVSLSNDVSGPPPVHHHRSQSLGGPFSLPKHATPPSLGRQDDKLAVLEDLSERVMRLKAKTEMERERHAAASMPPPTARPASMMHQRTQSSMTRREMHEEYLRKRASDT</sequence>
<proteinExistence type="predicted"/>
<feature type="compositionally biased region" description="Basic and acidic residues" evidence="1">
    <location>
        <begin position="98"/>
        <end position="108"/>
    </location>
</feature>
<gene>
    <name evidence="2" type="ORF">EX895_003776</name>
</gene>
<dbReference type="OrthoDB" id="2556096at2759"/>
<feature type="compositionally biased region" description="Low complexity" evidence="1">
    <location>
        <begin position="323"/>
        <end position="334"/>
    </location>
</feature>
<feature type="compositionally biased region" description="Polar residues" evidence="1">
    <location>
        <begin position="521"/>
        <end position="537"/>
    </location>
</feature>
<accession>A0A4V6ETL5</accession>
<evidence type="ECO:0000256" key="1">
    <source>
        <dbReference type="SAM" id="MobiDB-lite"/>
    </source>
</evidence>
<feature type="compositionally biased region" description="Basic and acidic residues" evidence="1">
    <location>
        <begin position="622"/>
        <end position="638"/>
    </location>
</feature>
<dbReference type="GeneID" id="40726671"/>
<protein>
    <submittedName>
        <fullName evidence="2">Uncharacterized protein</fullName>
    </submittedName>
</protein>
<feature type="region of interest" description="Disordered" evidence="1">
    <location>
        <begin position="242"/>
        <end position="349"/>
    </location>
</feature>
<dbReference type="RefSeq" id="XP_029739084.1">
    <property type="nucleotide sequence ID" value="XM_029884374.1"/>
</dbReference>
<feature type="region of interest" description="Disordered" evidence="1">
    <location>
        <begin position="476"/>
        <end position="570"/>
    </location>
</feature>
<feature type="compositionally biased region" description="Low complexity" evidence="1">
    <location>
        <begin position="281"/>
        <end position="300"/>
    </location>
</feature>
<feature type="region of interest" description="Disordered" evidence="1">
    <location>
        <begin position="590"/>
        <end position="638"/>
    </location>
</feature>
<feature type="compositionally biased region" description="Low complexity" evidence="1">
    <location>
        <begin position="109"/>
        <end position="134"/>
    </location>
</feature>
<evidence type="ECO:0000313" key="3">
    <source>
        <dbReference type="Proteomes" id="UP000306050"/>
    </source>
</evidence>
<name>A0A4V6ETL5_9BASI</name>